<name>A0A4Q2UEH9_9HYPH</name>
<dbReference type="GO" id="GO:0016020">
    <property type="term" value="C:membrane"/>
    <property type="evidence" value="ECO:0007669"/>
    <property type="project" value="UniProtKB-SubCell"/>
</dbReference>
<proteinExistence type="inferred from homology"/>
<protein>
    <submittedName>
        <fullName evidence="7">MFS transporter</fullName>
    </submittedName>
</protein>
<feature type="transmembrane region" description="Helical" evidence="6">
    <location>
        <begin position="333"/>
        <end position="355"/>
    </location>
</feature>
<feature type="transmembrane region" description="Helical" evidence="6">
    <location>
        <begin position="7"/>
        <end position="29"/>
    </location>
</feature>
<feature type="transmembrane region" description="Helical" evidence="6">
    <location>
        <begin position="41"/>
        <end position="58"/>
    </location>
</feature>
<comment type="subcellular location">
    <subcellularLocation>
        <location evidence="1">Membrane</location>
        <topology evidence="1">Multi-pass membrane protein</topology>
    </subcellularLocation>
</comment>
<feature type="transmembrane region" description="Helical" evidence="6">
    <location>
        <begin position="401"/>
        <end position="422"/>
    </location>
</feature>
<dbReference type="EMBL" id="QYBB01000001">
    <property type="protein sequence ID" value="RYC33721.1"/>
    <property type="molecule type" value="Genomic_DNA"/>
</dbReference>
<evidence type="ECO:0000256" key="2">
    <source>
        <dbReference type="ARBA" id="ARBA00008412"/>
    </source>
</evidence>
<comment type="caution">
    <text evidence="7">The sequence shown here is derived from an EMBL/GenBank/DDBJ whole genome shotgun (WGS) entry which is preliminary data.</text>
</comment>
<reference evidence="7 8" key="1">
    <citation type="submission" date="2018-12" db="EMBL/GenBank/DDBJ databases">
        <authorList>
            <person name="Grouzdev D.S."/>
            <person name="Krutkina M.S."/>
        </authorList>
    </citation>
    <scope>NUCLEOTIDE SEQUENCE [LARGE SCALE GENOMIC DNA]</scope>
    <source>
        <strain evidence="7 8">RmlP026</strain>
    </source>
</reference>
<dbReference type="AlphaFoldDB" id="A0A4Q2UEH9"/>
<dbReference type="SUPFAM" id="SSF103473">
    <property type="entry name" value="MFS general substrate transporter"/>
    <property type="match status" value="1"/>
</dbReference>
<evidence type="ECO:0000256" key="6">
    <source>
        <dbReference type="SAM" id="Phobius"/>
    </source>
</evidence>
<feature type="transmembrane region" description="Helical" evidence="6">
    <location>
        <begin position="304"/>
        <end position="327"/>
    </location>
</feature>
<dbReference type="InterPro" id="IPR036259">
    <property type="entry name" value="MFS_trans_sf"/>
</dbReference>
<dbReference type="CDD" id="cd06176">
    <property type="entry name" value="MFS_BCD_PucC-like"/>
    <property type="match status" value="1"/>
</dbReference>
<dbReference type="PIRSF" id="PIRSF016565">
    <property type="entry name" value="PucC"/>
    <property type="match status" value="1"/>
</dbReference>
<feature type="transmembrane region" description="Helical" evidence="6">
    <location>
        <begin position="144"/>
        <end position="167"/>
    </location>
</feature>
<keyword evidence="4 6" id="KW-1133">Transmembrane helix</keyword>
<evidence type="ECO:0000256" key="1">
    <source>
        <dbReference type="ARBA" id="ARBA00004141"/>
    </source>
</evidence>
<keyword evidence="5 6" id="KW-0472">Membrane</keyword>
<gene>
    <name evidence="7" type="ORF">D3273_00240</name>
</gene>
<keyword evidence="8" id="KW-1185">Reference proteome</keyword>
<dbReference type="Proteomes" id="UP000290759">
    <property type="component" value="Unassembled WGS sequence"/>
</dbReference>
<feature type="transmembrane region" description="Helical" evidence="6">
    <location>
        <begin position="106"/>
        <end position="132"/>
    </location>
</feature>
<keyword evidence="3 6" id="KW-0812">Transmembrane</keyword>
<dbReference type="PANTHER" id="PTHR23538:SF1">
    <property type="entry name" value="44.5 KD BACTERIOCHLOROPHYLL SYNTHASE SUBUNIT"/>
    <property type="match status" value="1"/>
</dbReference>
<dbReference type="RefSeq" id="WP_129222580.1">
    <property type="nucleotide sequence ID" value="NZ_QYBB01000001.1"/>
</dbReference>
<evidence type="ECO:0000256" key="3">
    <source>
        <dbReference type="ARBA" id="ARBA00022692"/>
    </source>
</evidence>
<dbReference type="Pfam" id="PF03209">
    <property type="entry name" value="PUCC"/>
    <property type="match status" value="1"/>
</dbReference>
<dbReference type="PANTHER" id="PTHR23538">
    <property type="entry name" value="44.5 KD BACTERIOCHLOROPHYLL SYNTHASE SUBUNIT"/>
    <property type="match status" value="1"/>
</dbReference>
<reference evidence="7 8" key="2">
    <citation type="submission" date="2019-02" db="EMBL/GenBank/DDBJ databases">
        <title>'Lichenibacterium ramalinii' gen. nov. sp. nov., 'Lichenibacterium minor' gen. nov. sp. nov.</title>
        <authorList>
            <person name="Pankratov T."/>
        </authorList>
    </citation>
    <scope>NUCLEOTIDE SEQUENCE [LARGE SCALE GENOMIC DNA]</scope>
    <source>
        <strain evidence="7 8">RmlP026</strain>
    </source>
</reference>
<feature type="transmembrane region" description="Helical" evidence="6">
    <location>
        <begin position="78"/>
        <end position="100"/>
    </location>
</feature>
<dbReference type="Gene3D" id="1.20.1250.20">
    <property type="entry name" value="MFS general substrate transporter like domains"/>
    <property type="match status" value="2"/>
</dbReference>
<evidence type="ECO:0000313" key="8">
    <source>
        <dbReference type="Proteomes" id="UP000290759"/>
    </source>
</evidence>
<dbReference type="InterPro" id="IPR004896">
    <property type="entry name" value="PucC-rel"/>
</dbReference>
<comment type="similarity">
    <text evidence="2">Belongs to the PucC family.</text>
</comment>
<evidence type="ECO:0000313" key="7">
    <source>
        <dbReference type="EMBL" id="RYC33721.1"/>
    </source>
</evidence>
<evidence type="ECO:0000256" key="4">
    <source>
        <dbReference type="ARBA" id="ARBA00022989"/>
    </source>
</evidence>
<feature type="transmembrane region" description="Helical" evidence="6">
    <location>
        <begin position="179"/>
        <end position="198"/>
    </location>
</feature>
<dbReference type="InterPro" id="IPR026036">
    <property type="entry name" value="PucC"/>
</dbReference>
<organism evidence="7 8">
    <name type="scientific">Lichenibacterium minor</name>
    <dbReference type="NCBI Taxonomy" id="2316528"/>
    <lineage>
        <taxon>Bacteria</taxon>
        <taxon>Pseudomonadati</taxon>
        <taxon>Pseudomonadota</taxon>
        <taxon>Alphaproteobacteria</taxon>
        <taxon>Hyphomicrobiales</taxon>
        <taxon>Lichenihabitantaceae</taxon>
        <taxon>Lichenibacterium</taxon>
    </lineage>
</organism>
<feature type="transmembrane region" description="Helical" evidence="6">
    <location>
        <begin position="367"/>
        <end position="389"/>
    </location>
</feature>
<sequence length="442" mass="43533">MEEARPLGWFGVARLGLVQASIGAVVVMATTTLNRVMVVELALPAVVPGALVAAHHAVQVLRPRWGHGSDATGRRTPWILGGMAALSLGGTGAALGVLLIPAMPAVGLALAALCYLLIGLGVGAAGTSLLTLAATRVAPERGAAAAAAIWIMMIAGFAVTAGVAGAALDPFSLGRLVRVVGAVCAVALLLSALSLWGLEGRAPGAGAPRAAVAPRPAFGVALRRVWAEAPVRNFTLFVFASMLAYGSQDLVLDPFAGRVLGLTPGDTTKLSGLQHGGALAGMLALATVGALWGRRRRDFLRAGAVAGCILSALVLAGLASGALGAVVPLRPAVALLGFGNGVFAVAAVGSMMTLAGQGGPEGAGLRMGVWGAAQALAFGAGAVLGPGLVQGGIALMGAPPPAYAAVFLVQASLFLLSARLVASAAPAGAGDARAADLVPVSA</sequence>
<evidence type="ECO:0000256" key="5">
    <source>
        <dbReference type="ARBA" id="ARBA00023136"/>
    </source>
</evidence>
<feature type="transmembrane region" description="Helical" evidence="6">
    <location>
        <begin position="272"/>
        <end position="292"/>
    </location>
</feature>
<accession>A0A4Q2UEH9</accession>
<dbReference type="OrthoDB" id="5800821at2"/>